<dbReference type="PROSITE" id="PS50948">
    <property type="entry name" value="PAN"/>
    <property type="match status" value="1"/>
</dbReference>
<dbReference type="InterPro" id="IPR003609">
    <property type="entry name" value="Pan_app"/>
</dbReference>
<dbReference type="AlphaFoldDB" id="A0A914WRG3"/>
<dbReference type="InterPro" id="IPR016186">
    <property type="entry name" value="C-type_lectin-like/link_sf"/>
</dbReference>
<feature type="domain" description="Apple" evidence="2">
    <location>
        <begin position="406"/>
        <end position="486"/>
    </location>
</feature>
<reference evidence="4" key="1">
    <citation type="submission" date="2022-11" db="UniProtKB">
        <authorList>
            <consortium name="WormBaseParasite"/>
        </authorList>
    </citation>
    <scope>IDENTIFICATION</scope>
</reference>
<dbReference type="SMART" id="SM00034">
    <property type="entry name" value="CLECT"/>
    <property type="match status" value="1"/>
</dbReference>
<evidence type="ECO:0000259" key="2">
    <source>
        <dbReference type="PROSITE" id="PS50948"/>
    </source>
</evidence>
<dbReference type="InterPro" id="IPR016187">
    <property type="entry name" value="CTDL_fold"/>
</dbReference>
<sequence length="486" mass="53731">MLTFINQLMSAAGNLGNIWIGTECFGSCGKTSPGWYYTTPTRKYEENDTFVADIWTAAAVNGKSIVYQANLGAAAVQPNALYSFLCEYEERYAHEVTTAEKYCSNITTAAGTMFAYAEGSCFTAPLFGPSSQAFRNTCPTVTGLVSRLAHLNTTGRRNLAQNFGRRYGEWKNKTVSNYDTWSFTVGIEQLKACPANTCSEEGGSSWFWTTPEGYKWPVSTQDSDFWLTGNPTDTTSELNYAYYTGFGGFGFKDSNAFQYVICEYRAPYTFTDIEKSCLLSPNPSATGYKSCFTVNRNATTFDNAQGRCTEFVRGRLAQINSVQMASFISQALWAKTGLPSSMPLFSSLRMYSSQWYWMYPDGTKSLANSSHLPWNAGQPTAGDCASVGQNGLLTATACSANQWFICQYENTFYDDYTGVGKVKGAPSTAISETSDLSMSDCYRLCKRSGDCTSFAYSLSNRICQLIWGMSGATVPAPDFIWFKLKW</sequence>
<dbReference type="WBParaSite" id="PSAMB.scaffold4870size13291.g25365.t1">
    <property type="protein sequence ID" value="PSAMB.scaffold4870size13291.g25365.t1"/>
    <property type="gene ID" value="PSAMB.scaffold4870size13291.g25365"/>
</dbReference>
<keyword evidence="3" id="KW-1185">Reference proteome</keyword>
<dbReference type="Pfam" id="PF00024">
    <property type="entry name" value="PAN_1"/>
    <property type="match status" value="1"/>
</dbReference>
<feature type="domain" description="C-type lectin" evidence="1">
    <location>
        <begin position="291"/>
        <end position="407"/>
    </location>
</feature>
<evidence type="ECO:0000313" key="4">
    <source>
        <dbReference type="WBParaSite" id="PSAMB.scaffold4870size13291.g25365.t1"/>
    </source>
</evidence>
<proteinExistence type="predicted"/>
<evidence type="ECO:0000259" key="1">
    <source>
        <dbReference type="PROSITE" id="PS50041"/>
    </source>
</evidence>
<protein>
    <submittedName>
        <fullName evidence="4">Uncharacterized protein</fullName>
    </submittedName>
</protein>
<dbReference type="SUPFAM" id="SSF57414">
    <property type="entry name" value="Hairpin loop containing domain-like"/>
    <property type="match status" value="1"/>
</dbReference>
<dbReference type="CDD" id="cd00037">
    <property type="entry name" value="CLECT"/>
    <property type="match status" value="1"/>
</dbReference>
<dbReference type="Proteomes" id="UP000887566">
    <property type="component" value="Unplaced"/>
</dbReference>
<dbReference type="PROSITE" id="PS50041">
    <property type="entry name" value="C_TYPE_LECTIN_2"/>
    <property type="match status" value="1"/>
</dbReference>
<dbReference type="Gene3D" id="3.10.100.10">
    <property type="entry name" value="Mannose-Binding Protein A, subunit A"/>
    <property type="match status" value="1"/>
</dbReference>
<accession>A0A914WRG3</accession>
<dbReference type="SUPFAM" id="SSF56436">
    <property type="entry name" value="C-type lectin-like"/>
    <property type="match status" value="1"/>
</dbReference>
<name>A0A914WRG3_9BILA</name>
<dbReference type="InterPro" id="IPR001304">
    <property type="entry name" value="C-type_lectin-like"/>
</dbReference>
<organism evidence="3 4">
    <name type="scientific">Plectus sambesii</name>
    <dbReference type="NCBI Taxonomy" id="2011161"/>
    <lineage>
        <taxon>Eukaryota</taxon>
        <taxon>Metazoa</taxon>
        <taxon>Ecdysozoa</taxon>
        <taxon>Nematoda</taxon>
        <taxon>Chromadorea</taxon>
        <taxon>Plectida</taxon>
        <taxon>Plectina</taxon>
        <taxon>Plectoidea</taxon>
        <taxon>Plectidae</taxon>
        <taxon>Plectus</taxon>
    </lineage>
</organism>
<evidence type="ECO:0000313" key="3">
    <source>
        <dbReference type="Proteomes" id="UP000887566"/>
    </source>
</evidence>